<reference evidence="3 4" key="1">
    <citation type="submission" date="2018-06" db="EMBL/GenBank/DDBJ databases">
        <title>Genome sequencing of Oceanotoga sp. sy52.</title>
        <authorList>
            <person name="Mori K."/>
        </authorList>
    </citation>
    <scope>NUCLEOTIDE SEQUENCE [LARGE SCALE GENOMIC DNA]</scope>
    <source>
        <strain evidence="4">sy52</strain>
    </source>
</reference>
<evidence type="ECO:0000313" key="3">
    <source>
        <dbReference type="EMBL" id="BBE29865.1"/>
    </source>
</evidence>
<organism evidence="3 4">
    <name type="scientific">Tepiditoga spiralis</name>
    <dbReference type="NCBI Taxonomy" id="2108365"/>
    <lineage>
        <taxon>Bacteria</taxon>
        <taxon>Thermotogati</taxon>
        <taxon>Thermotogota</taxon>
        <taxon>Thermotogae</taxon>
        <taxon>Petrotogales</taxon>
        <taxon>Petrotogaceae</taxon>
        <taxon>Tepiditoga</taxon>
    </lineage>
</organism>
<dbReference type="EMBL" id="AP018712">
    <property type="protein sequence ID" value="BBE29865.1"/>
    <property type="molecule type" value="Genomic_DNA"/>
</dbReference>
<name>A0A7G1G201_9BACT</name>
<dbReference type="PANTHER" id="PTHR22946:SF12">
    <property type="entry name" value="CONIDIAL PIGMENT BIOSYNTHESIS PROTEIN AYG1 (AFU_ORTHOLOGUE AFUA_2G17550)"/>
    <property type="match status" value="1"/>
</dbReference>
<evidence type="ECO:0000259" key="2">
    <source>
        <dbReference type="Pfam" id="PF00561"/>
    </source>
</evidence>
<keyword evidence="4" id="KW-1185">Reference proteome</keyword>
<dbReference type="KEGG" id="ocy:OSSY52_00060"/>
<dbReference type="RefSeq" id="WP_190615015.1">
    <property type="nucleotide sequence ID" value="NZ_AP018712.1"/>
</dbReference>
<dbReference type="InterPro" id="IPR000073">
    <property type="entry name" value="AB_hydrolase_1"/>
</dbReference>
<proteinExistence type="inferred from homology"/>
<dbReference type="AlphaFoldDB" id="A0A7G1G201"/>
<evidence type="ECO:0000313" key="4">
    <source>
        <dbReference type="Proteomes" id="UP000516361"/>
    </source>
</evidence>
<dbReference type="PANTHER" id="PTHR22946">
    <property type="entry name" value="DIENELACTONE HYDROLASE DOMAIN-CONTAINING PROTEIN-RELATED"/>
    <property type="match status" value="1"/>
</dbReference>
<dbReference type="SUPFAM" id="SSF53474">
    <property type="entry name" value="alpha/beta-Hydrolases"/>
    <property type="match status" value="1"/>
</dbReference>
<keyword evidence="3" id="KW-0378">Hydrolase</keyword>
<dbReference type="Pfam" id="PF00561">
    <property type="entry name" value="Abhydrolase_1"/>
    <property type="match status" value="1"/>
</dbReference>
<dbReference type="InterPro" id="IPR029058">
    <property type="entry name" value="AB_hydrolase_fold"/>
</dbReference>
<comment type="similarity">
    <text evidence="1">Belongs to the AB hydrolase superfamily. FUS2 hydrolase family.</text>
</comment>
<feature type="domain" description="AB hydrolase-1" evidence="2">
    <location>
        <begin position="134"/>
        <end position="234"/>
    </location>
</feature>
<evidence type="ECO:0000256" key="1">
    <source>
        <dbReference type="ARBA" id="ARBA00038115"/>
    </source>
</evidence>
<accession>A0A7G1G201</accession>
<dbReference type="InParanoid" id="A0A7G1G201"/>
<dbReference type="Gene3D" id="3.40.50.1820">
    <property type="entry name" value="alpha/beta hydrolase"/>
    <property type="match status" value="1"/>
</dbReference>
<dbReference type="Gene3D" id="1.20.1440.110">
    <property type="entry name" value="acylaminoacyl peptidase"/>
    <property type="match status" value="1"/>
</dbReference>
<dbReference type="Proteomes" id="UP000516361">
    <property type="component" value="Chromosome"/>
</dbReference>
<dbReference type="InterPro" id="IPR050261">
    <property type="entry name" value="FrsA_esterase"/>
</dbReference>
<protein>
    <submittedName>
        <fullName evidence="3">Alpha/beta hydrolase</fullName>
    </submittedName>
</protein>
<sequence>MAFKNFTNIKQFDFQINRILTYGEKACNEKEVYEAAKEIKDMKSWFKVWNKLGKIAEHEKRYLHAAFYYRLAEFFLIEKDVNKEKMYNLSIHNFNKVIDNDKNVKKFFVPYKNSQMKTLVFNSKIEKGKIIAFGGYDSFIEEFYLSIKEISEKGYTVYLFEGPGQGLTLKNGIYFEYNWENSLSAVLNYFNLNDVFVIGISWGGYFSLRAAAFEKRIKKVIAYDILYDGFDCMIHPFPKIFRYLIKFLFFTKQKNILNFILNKAMKKELILNWAIAHGMYITGTNSPYDFYKNLKKHTLKNISKKIKCDVLLLAGEEDHYIPLNHYHILMKKLKYAKNLTGKIFTKAEGGEQHCQVGNHEIAIDYMIDWLES</sequence>
<dbReference type="GO" id="GO:0016787">
    <property type="term" value="F:hydrolase activity"/>
    <property type="evidence" value="ECO:0007669"/>
    <property type="project" value="UniProtKB-KW"/>
</dbReference>
<gene>
    <name evidence="3" type="ORF">OSSY52_00060</name>
</gene>